<feature type="domain" description="SGNH hydrolase-type esterase" evidence="2">
    <location>
        <begin position="5"/>
        <end position="182"/>
    </location>
</feature>
<accession>A0A7W3XVQ6</accession>
<dbReference type="InterPro" id="IPR013830">
    <property type="entry name" value="SGNH_hydro"/>
</dbReference>
<comment type="caution">
    <text evidence="3">The sequence shown here is derived from an EMBL/GenBank/DDBJ whole genome shotgun (WGS) entry which is preliminary data.</text>
</comment>
<keyword evidence="4" id="KW-1185">Reference proteome</keyword>
<dbReference type="PANTHER" id="PTHR43784:SF2">
    <property type="entry name" value="GDSL-LIKE LIPASE_ACYLHYDROLASE, PUTATIVE (AFU_ORTHOLOGUE AFUA_2G00820)-RELATED"/>
    <property type="match status" value="1"/>
</dbReference>
<dbReference type="InterPro" id="IPR053140">
    <property type="entry name" value="GDSL_Rv0518-like"/>
</dbReference>
<name>A0A7W3XVQ6_9ACTN</name>
<proteinExistence type="predicted"/>
<evidence type="ECO:0000259" key="2">
    <source>
        <dbReference type="Pfam" id="PF13472"/>
    </source>
</evidence>
<dbReference type="CDD" id="cd01832">
    <property type="entry name" value="SGNH_hydrolase_like_1"/>
    <property type="match status" value="1"/>
</dbReference>
<feature type="compositionally biased region" description="Low complexity" evidence="1">
    <location>
        <begin position="304"/>
        <end position="319"/>
    </location>
</feature>
<dbReference type="PANTHER" id="PTHR43784">
    <property type="entry name" value="GDSL-LIKE LIPASE/ACYLHYDROLASE, PUTATIVE (AFU_ORTHOLOGUE AFUA_2G00820)-RELATED"/>
    <property type="match status" value="1"/>
</dbReference>
<feature type="region of interest" description="Disordered" evidence="1">
    <location>
        <begin position="271"/>
        <end position="336"/>
    </location>
</feature>
<dbReference type="GO" id="GO:0016787">
    <property type="term" value="F:hydrolase activity"/>
    <property type="evidence" value="ECO:0007669"/>
    <property type="project" value="UniProtKB-KW"/>
</dbReference>
<evidence type="ECO:0000313" key="4">
    <source>
        <dbReference type="Proteomes" id="UP000530234"/>
    </source>
</evidence>
<evidence type="ECO:0000256" key="1">
    <source>
        <dbReference type="SAM" id="MobiDB-lite"/>
    </source>
</evidence>
<dbReference type="EMBL" id="VKHS01000080">
    <property type="protein sequence ID" value="MBB0229059.1"/>
    <property type="molecule type" value="Genomic_DNA"/>
</dbReference>
<gene>
    <name evidence="3" type="ORF">FOE67_05890</name>
</gene>
<organism evidence="3 4">
    <name type="scientific">Streptomyces calidiresistens</name>
    <dbReference type="NCBI Taxonomy" id="1485586"/>
    <lineage>
        <taxon>Bacteria</taxon>
        <taxon>Bacillati</taxon>
        <taxon>Actinomycetota</taxon>
        <taxon>Actinomycetes</taxon>
        <taxon>Kitasatosporales</taxon>
        <taxon>Streptomycetaceae</taxon>
        <taxon>Streptomyces</taxon>
    </lineage>
</organism>
<dbReference type="Gene3D" id="3.40.50.1110">
    <property type="entry name" value="SGNH hydrolase"/>
    <property type="match status" value="1"/>
</dbReference>
<keyword evidence="3" id="KW-0378">Hydrolase</keyword>
<dbReference type="InterPro" id="IPR036514">
    <property type="entry name" value="SGNH_hydro_sf"/>
</dbReference>
<dbReference type="Pfam" id="PF13472">
    <property type="entry name" value="Lipase_GDSL_2"/>
    <property type="match status" value="1"/>
</dbReference>
<dbReference type="Proteomes" id="UP000530234">
    <property type="component" value="Unassembled WGS sequence"/>
</dbReference>
<dbReference type="AlphaFoldDB" id="A0A7W3XVQ6"/>
<sequence length="336" mass="35325">MRYAALGDSLTEGIGDPLPDGTWRGWAALLADALAAPGHPVRFERPAHSGARCADVVEHQLPVARRFRPHLASVLVGGNDTLRTSFDIHRVARSLDTVVGSLASDGALVVTACLPDPGRLLRLPGPLARPLARRMRSVNEVVHTVAARHGALHLHLADHAMLGLPGFWSVDRLHPGELGHRLLAREVHALLGPTDRRGGAPPSVRCDRTPPGRVAATRWMATKGTRWVVDRSRDLLPGLLRLAAEEARHRLAGTAPLLDRAAEHATRAALGATEPAGPGRPAPGTAAVRVAATGAPGPSRPSVARSPGARAPGRTRGPRAPGPPSHRGPGAADRAR</sequence>
<dbReference type="SUPFAM" id="SSF52266">
    <property type="entry name" value="SGNH hydrolase"/>
    <property type="match status" value="1"/>
</dbReference>
<reference evidence="4" key="1">
    <citation type="submission" date="2019-10" db="EMBL/GenBank/DDBJ databases">
        <title>Streptomyces sp. nov., a novel actinobacterium isolated from alkaline environment.</title>
        <authorList>
            <person name="Golinska P."/>
        </authorList>
    </citation>
    <scope>NUCLEOTIDE SEQUENCE [LARGE SCALE GENOMIC DNA]</scope>
    <source>
        <strain evidence="4">DSM 42108</strain>
    </source>
</reference>
<protein>
    <submittedName>
        <fullName evidence="3">SGNH/GDSL hydrolase family protein</fullName>
    </submittedName>
</protein>
<evidence type="ECO:0000313" key="3">
    <source>
        <dbReference type="EMBL" id="MBB0229059.1"/>
    </source>
</evidence>
<feature type="compositionally biased region" description="Low complexity" evidence="1">
    <location>
        <begin position="271"/>
        <end position="297"/>
    </location>
</feature>